<sequence>MANQEPSLKQALYDILNGLQSEKNLRETKEGLIRLREAAPGVAESVARGAIASVPGSVGDISEFARTVAPETMESTFGRRVAPTTREILDYVPRMTPTHEGATTLEDVGAAIAPGVGGVAKDLAKLTEGRSLGLMMIGPESKLWKPEMAFNAGKMESKGKTPEEIWKTTGMVRGLDGQWRQEISDLWANLRDEKIGGSKTFGELHQAAKDKYSKEQSYVGLKDILSHDDLEKAYPGMFIKGGGDIDIRTHEGPLSDKGSYKQSIGAISINKDLPVEQAKSTLLHELQHVIQGKEGWNRGANYAQQVRHYVGEQEKLMGKIEDINGQMKEALNADDIEKYRQLMVSRDVLSRRYMDIDPEKMGYSDYLHHGGEAEARLVQRRMNLGEQGRETHFPYEYTGERGYGLDIHPDEAIITTKHPSAINTQEYEYRGVHTAPYRTDDGTTAPAHEMNRTYPDDIYSPEGHRYYGHGGNDTKMDKETMAILQAAKGNPDHPITIYRSVPKEFAGEDIYNGDWVTPNIEYAKMHGRRWDDGYHIIEKTVPAKHIWTEGNSIHEFGYDPHE</sequence>
<accession>A0A6J5KPQ0</accession>
<dbReference type="EMBL" id="LR796168">
    <property type="protein sequence ID" value="CAB4123295.1"/>
    <property type="molecule type" value="Genomic_DNA"/>
</dbReference>
<evidence type="ECO:0000259" key="2">
    <source>
        <dbReference type="Pfam" id="PF18838"/>
    </source>
</evidence>
<protein>
    <recommendedName>
        <fullName evidence="2">Large polyvalent protein associated domain-containing protein</fullName>
    </recommendedName>
</protein>
<feature type="region of interest" description="Disordered" evidence="1">
    <location>
        <begin position="435"/>
        <end position="456"/>
    </location>
</feature>
<gene>
    <name evidence="3" type="ORF">UFOVP41_16</name>
</gene>
<dbReference type="InterPro" id="IPR040696">
    <property type="entry name" value="LPD23"/>
</dbReference>
<organism evidence="3">
    <name type="scientific">uncultured Caudovirales phage</name>
    <dbReference type="NCBI Taxonomy" id="2100421"/>
    <lineage>
        <taxon>Viruses</taxon>
        <taxon>Duplodnaviria</taxon>
        <taxon>Heunggongvirae</taxon>
        <taxon>Uroviricota</taxon>
        <taxon>Caudoviricetes</taxon>
        <taxon>Peduoviridae</taxon>
        <taxon>Maltschvirus</taxon>
        <taxon>Maltschvirus maltsch</taxon>
    </lineage>
</organism>
<feature type="domain" description="Large polyvalent protein associated" evidence="2">
    <location>
        <begin position="151"/>
        <end position="190"/>
    </location>
</feature>
<evidence type="ECO:0000313" key="3">
    <source>
        <dbReference type="EMBL" id="CAB4123295.1"/>
    </source>
</evidence>
<evidence type="ECO:0000256" key="1">
    <source>
        <dbReference type="SAM" id="MobiDB-lite"/>
    </source>
</evidence>
<proteinExistence type="predicted"/>
<reference evidence="3" key="1">
    <citation type="submission" date="2020-04" db="EMBL/GenBank/DDBJ databases">
        <authorList>
            <person name="Chiriac C."/>
            <person name="Salcher M."/>
            <person name="Ghai R."/>
            <person name="Kavagutti S V."/>
        </authorList>
    </citation>
    <scope>NUCLEOTIDE SEQUENCE</scope>
</reference>
<dbReference type="Pfam" id="PF18838">
    <property type="entry name" value="LPD23"/>
    <property type="match status" value="1"/>
</dbReference>
<name>A0A6J5KPQ0_9CAUD</name>